<keyword evidence="12" id="KW-1185">Reference proteome</keyword>
<keyword evidence="4 7" id="KW-0371">Homeobox</keyword>
<reference evidence="11" key="1">
    <citation type="submission" date="2025-08" db="UniProtKB">
        <authorList>
            <consortium name="Ensembl"/>
        </authorList>
    </citation>
    <scope>IDENTIFICATION</scope>
</reference>
<evidence type="ECO:0000256" key="8">
    <source>
        <dbReference type="RuleBase" id="RU000682"/>
    </source>
</evidence>
<dbReference type="GO" id="GO:0000981">
    <property type="term" value="F:DNA-binding transcription factor activity, RNA polymerase II-specific"/>
    <property type="evidence" value="ECO:0007669"/>
    <property type="project" value="InterPro"/>
</dbReference>
<feature type="domain" description="Homeobox" evidence="10">
    <location>
        <begin position="30"/>
        <end position="90"/>
    </location>
</feature>
<proteinExistence type="inferred from homology"/>
<dbReference type="PRINTS" id="PR00024">
    <property type="entry name" value="HOMEOBOX"/>
</dbReference>
<dbReference type="InterPro" id="IPR052002">
    <property type="entry name" value="Even-skipped_HD"/>
</dbReference>
<dbReference type="CDD" id="cd00086">
    <property type="entry name" value="homeodomain"/>
    <property type="match status" value="1"/>
</dbReference>
<evidence type="ECO:0000256" key="5">
    <source>
        <dbReference type="ARBA" id="ARBA00023242"/>
    </source>
</evidence>
<dbReference type="InterPro" id="IPR009057">
    <property type="entry name" value="Homeodomain-like_sf"/>
</dbReference>
<dbReference type="Proteomes" id="UP000261540">
    <property type="component" value="Unplaced"/>
</dbReference>
<keyword evidence="3 7" id="KW-0238">DNA-binding</keyword>
<name>A0A3B3SY91_9TELE</name>
<dbReference type="InterPro" id="IPR017970">
    <property type="entry name" value="Homeobox_CS"/>
</dbReference>
<keyword evidence="5 7" id="KW-0539">Nucleus</keyword>
<comment type="subcellular location">
    <subcellularLocation>
        <location evidence="1 7 8">Nucleus</location>
    </subcellularLocation>
</comment>
<dbReference type="GeneTree" id="ENSGT00940000161025"/>
<dbReference type="SMART" id="SM00389">
    <property type="entry name" value="HOX"/>
    <property type="match status" value="1"/>
</dbReference>
<comment type="similarity">
    <text evidence="6">Belongs to the even-skipped homeobox family.</text>
</comment>
<dbReference type="GO" id="GO:0000978">
    <property type="term" value="F:RNA polymerase II cis-regulatory region sequence-specific DNA binding"/>
    <property type="evidence" value="ECO:0007669"/>
    <property type="project" value="TreeGrafter"/>
</dbReference>
<reference evidence="11" key="2">
    <citation type="submission" date="2025-09" db="UniProtKB">
        <authorList>
            <consortium name="Ensembl"/>
        </authorList>
    </citation>
    <scope>IDENTIFICATION</scope>
</reference>
<evidence type="ECO:0000259" key="10">
    <source>
        <dbReference type="PROSITE" id="PS50071"/>
    </source>
</evidence>
<evidence type="ECO:0000256" key="4">
    <source>
        <dbReference type="ARBA" id="ARBA00023155"/>
    </source>
</evidence>
<evidence type="ECO:0000313" key="12">
    <source>
        <dbReference type="Proteomes" id="UP000261540"/>
    </source>
</evidence>
<protein>
    <recommendedName>
        <fullName evidence="10">Homeobox domain-containing protein</fullName>
    </recommendedName>
</protein>
<dbReference type="SUPFAM" id="SSF46689">
    <property type="entry name" value="Homeodomain-like"/>
    <property type="match status" value="1"/>
</dbReference>
<dbReference type="Pfam" id="PF00046">
    <property type="entry name" value="Homeodomain"/>
    <property type="match status" value="1"/>
</dbReference>
<dbReference type="PROSITE" id="PS50071">
    <property type="entry name" value="HOMEOBOX_2"/>
    <property type="match status" value="1"/>
</dbReference>
<feature type="DNA-binding region" description="Homeobox" evidence="7">
    <location>
        <begin position="32"/>
        <end position="91"/>
    </location>
</feature>
<dbReference type="GO" id="GO:0005634">
    <property type="term" value="C:nucleus"/>
    <property type="evidence" value="ECO:0007669"/>
    <property type="project" value="UniProtKB-SubCell"/>
</dbReference>
<evidence type="ECO:0000256" key="3">
    <source>
        <dbReference type="ARBA" id="ARBA00023125"/>
    </source>
</evidence>
<dbReference type="AlphaFoldDB" id="A0A3B3SY91"/>
<dbReference type="Ensembl" id="ENSPKIT00000016294.1">
    <property type="protein sequence ID" value="ENSPKIP00000035365.1"/>
    <property type="gene ID" value="ENSPKIG00000014351.1"/>
</dbReference>
<organism evidence="11 12">
    <name type="scientific">Paramormyrops kingsleyae</name>
    <dbReference type="NCBI Taxonomy" id="1676925"/>
    <lineage>
        <taxon>Eukaryota</taxon>
        <taxon>Metazoa</taxon>
        <taxon>Chordata</taxon>
        <taxon>Craniata</taxon>
        <taxon>Vertebrata</taxon>
        <taxon>Euteleostomi</taxon>
        <taxon>Actinopterygii</taxon>
        <taxon>Neopterygii</taxon>
        <taxon>Teleostei</taxon>
        <taxon>Osteoglossocephala</taxon>
        <taxon>Osteoglossomorpha</taxon>
        <taxon>Osteoglossiformes</taxon>
        <taxon>Mormyridae</taxon>
        <taxon>Paramormyrops</taxon>
    </lineage>
</organism>
<dbReference type="PROSITE" id="PS00027">
    <property type="entry name" value="HOMEOBOX_1"/>
    <property type="match status" value="1"/>
</dbReference>
<accession>A0A3B3SY91</accession>
<evidence type="ECO:0000313" key="11">
    <source>
        <dbReference type="Ensembl" id="ENSPKIP00000035365.1"/>
    </source>
</evidence>
<dbReference type="PANTHER" id="PTHR46294:SF3">
    <property type="entry name" value="EVEN-SKIPPED-LIKE1"/>
    <property type="match status" value="1"/>
</dbReference>
<dbReference type="Gene3D" id="1.10.10.60">
    <property type="entry name" value="Homeodomain-like"/>
    <property type="match status" value="1"/>
</dbReference>
<keyword evidence="2" id="KW-0217">Developmental protein</keyword>
<sequence length="237" mass="27290">MVRSEINVHPETKQEKAEPSPISPQGNRADQSRRHRTAFTREQILQLEGEYCKENYVSKSRRCELASVLNLPETTIKVWFQNRRMKDKRQRQTLSWPHPLDPSVYAYVMGQAALTLPHPLLPHVPLNLYQGLCGYAINHSSFRTLDPLQMTPSPYCRRELLGSFSQPTVYPQHIHDLLLPWKPNCIQVEAYISLPQTCQMRCNTPVVGEIPKAAALLRSVGRRLTLLIQNKPNKIYI</sequence>
<dbReference type="InterPro" id="IPR001356">
    <property type="entry name" value="HD"/>
</dbReference>
<evidence type="ECO:0000256" key="1">
    <source>
        <dbReference type="ARBA" id="ARBA00004123"/>
    </source>
</evidence>
<dbReference type="PANTHER" id="PTHR46294">
    <property type="entry name" value="SEGMENTATION PROTEIN EVEN-SKIPPED"/>
    <property type="match status" value="1"/>
</dbReference>
<feature type="region of interest" description="Disordered" evidence="9">
    <location>
        <begin position="1"/>
        <end position="35"/>
    </location>
</feature>
<feature type="compositionally biased region" description="Basic and acidic residues" evidence="9">
    <location>
        <begin position="1"/>
        <end position="18"/>
    </location>
</feature>
<evidence type="ECO:0000256" key="2">
    <source>
        <dbReference type="ARBA" id="ARBA00022473"/>
    </source>
</evidence>
<evidence type="ECO:0000256" key="7">
    <source>
        <dbReference type="PROSITE-ProRule" id="PRU00108"/>
    </source>
</evidence>
<evidence type="ECO:0000256" key="9">
    <source>
        <dbReference type="SAM" id="MobiDB-lite"/>
    </source>
</evidence>
<dbReference type="InterPro" id="IPR020479">
    <property type="entry name" value="HD_metazoa"/>
</dbReference>
<evidence type="ECO:0000256" key="6">
    <source>
        <dbReference type="ARBA" id="ARBA00038449"/>
    </source>
</evidence>